<evidence type="ECO:0000256" key="1">
    <source>
        <dbReference type="SAM" id="Coils"/>
    </source>
</evidence>
<evidence type="ECO:0000313" key="5">
    <source>
        <dbReference type="Proteomes" id="UP001470230"/>
    </source>
</evidence>
<feature type="coiled-coil region" evidence="1">
    <location>
        <begin position="64"/>
        <end position="91"/>
    </location>
</feature>
<organism evidence="4 5">
    <name type="scientific">Tritrichomonas musculus</name>
    <dbReference type="NCBI Taxonomy" id="1915356"/>
    <lineage>
        <taxon>Eukaryota</taxon>
        <taxon>Metamonada</taxon>
        <taxon>Parabasalia</taxon>
        <taxon>Tritrichomonadida</taxon>
        <taxon>Tritrichomonadidae</taxon>
        <taxon>Tritrichomonas</taxon>
    </lineage>
</organism>
<feature type="region of interest" description="Disordered" evidence="2">
    <location>
        <begin position="19"/>
        <end position="38"/>
    </location>
</feature>
<evidence type="ECO:0000256" key="2">
    <source>
        <dbReference type="SAM" id="MobiDB-lite"/>
    </source>
</evidence>
<protein>
    <recommendedName>
        <fullName evidence="3">Initiator binding domain-containing protein</fullName>
    </recommendedName>
</protein>
<feature type="region of interest" description="Disordered" evidence="2">
    <location>
        <begin position="184"/>
        <end position="213"/>
    </location>
</feature>
<dbReference type="InterPro" id="IPR018845">
    <property type="entry name" value="Initiator-bd"/>
</dbReference>
<feature type="domain" description="Initiator binding" evidence="3">
    <location>
        <begin position="304"/>
        <end position="393"/>
    </location>
</feature>
<dbReference type="Proteomes" id="UP001470230">
    <property type="component" value="Unassembled WGS sequence"/>
</dbReference>
<dbReference type="Pfam" id="PF10416">
    <property type="entry name" value="IBD"/>
    <property type="match status" value="1"/>
</dbReference>
<proteinExistence type="predicted"/>
<keyword evidence="1" id="KW-0175">Coiled coil</keyword>
<keyword evidence="5" id="KW-1185">Reference proteome</keyword>
<gene>
    <name evidence="4" type="ORF">M9Y10_008366</name>
</gene>
<sequence length="437" mass="50397">MNLFDEHLFDEEMKLFKFPTDKEKKEKEPSQATNSTQEMISPNESILDKDTNLDVTFNMETNNNDDKKQDLNILQNQNIEKQKNINKLQFQAKTQNYFQQNAQQQFSQQQTLISPPFFQSNVNFPGPKQDQFIKKIGDTNFHNQLLPNTPFIQQPILPNPNLFPINTCNNISSSTNTLIKDKNNEKVVEKHRKRRKASPGSGKSNLNLKTDTKINFNIPPPNIDLTNNMNNITPINNAFFRPTIPTDIDRFNLPLNNDLNLSKCLSCNNTDEDALFNEAMENSNMRFNPVKLGFIPSAFWADNDLTFSEIVKSFFQRKNNSKCRFPHKLYNALIFTQTDPSLFPIIGAYWVDRTSILIKRKSFARLLGIKSIEGSLFHQQGNFPSHGFIEIDPKIVKMRFPNFDFTVNRLITHKTGAFVYGCTEADIDGCKWNSFGR</sequence>
<evidence type="ECO:0000259" key="3">
    <source>
        <dbReference type="Pfam" id="PF10416"/>
    </source>
</evidence>
<accession>A0ABR2IY12</accession>
<reference evidence="4 5" key="1">
    <citation type="submission" date="2024-04" db="EMBL/GenBank/DDBJ databases">
        <title>Tritrichomonas musculus Genome.</title>
        <authorList>
            <person name="Alves-Ferreira E."/>
            <person name="Grigg M."/>
            <person name="Lorenzi H."/>
            <person name="Galac M."/>
        </authorList>
    </citation>
    <scope>NUCLEOTIDE SEQUENCE [LARGE SCALE GENOMIC DNA]</scope>
    <source>
        <strain evidence="4 5">EAF2021</strain>
    </source>
</reference>
<name>A0ABR2IY12_9EUKA</name>
<dbReference type="InterPro" id="IPR036388">
    <property type="entry name" value="WH-like_DNA-bd_sf"/>
</dbReference>
<feature type="compositionally biased region" description="Polar residues" evidence="2">
    <location>
        <begin position="201"/>
        <end position="213"/>
    </location>
</feature>
<dbReference type="Gene3D" id="1.10.10.10">
    <property type="entry name" value="Winged helix-like DNA-binding domain superfamily/Winged helix DNA-binding domain"/>
    <property type="match status" value="1"/>
</dbReference>
<dbReference type="EMBL" id="JAPFFF010000014">
    <property type="protein sequence ID" value="KAK8870483.1"/>
    <property type="molecule type" value="Genomic_DNA"/>
</dbReference>
<comment type="caution">
    <text evidence="4">The sequence shown here is derived from an EMBL/GenBank/DDBJ whole genome shotgun (WGS) entry which is preliminary data.</text>
</comment>
<evidence type="ECO:0000313" key="4">
    <source>
        <dbReference type="EMBL" id="KAK8870483.1"/>
    </source>
</evidence>
<feature type="compositionally biased region" description="Basic and acidic residues" evidence="2">
    <location>
        <begin position="19"/>
        <end position="29"/>
    </location>
</feature>